<dbReference type="PANTHER" id="PTHR24273:SF32">
    <property type="entry name" value="HYALIN"/>
    <property type="match status" value="1"/>
</dbReference>
<feature type="domain" description="Secretion system C-terminal sorting" evidence="2">
    <location>
        <begin position="1548"/>
        <end position="1625"/>
    </location>
</feature>
<dbReference type="Pfam" id="PF23237">
    <property type="entry name" value="HYR_4C"/>
    <property type="match status" value="1"/>
</dbReference>
<accession>A0A4Q1KM75</accession>
<sequence>MKLTSEKSLRTNFLNLILVVLLTFFSSSNTSIYSQFSTLTVECGNPIPPYSPRNQNATPWCYTFSLGHGQSRMYTSSSELNLSSDQSKFVLSNSTGDFNSNFVAEKTDFIENNDGTAVLLGTIVNSAQKDLAFNYAFWLTKKKANSNPKINADNLTRQFGINYDNLNEYVIDLSKTNSLTGINGYEGSTLKLTNSENVLYATTTKSKNDEIAVVGNFTFEGLISERGVEKQVSNLNVNFFSRIKFFVCPIVDPCHQTFVRVCLVYNWHFCIGINIQIINVVDTTPPTFNEYLPQDLAVNCPDEVPTVPTLTASDSCTDTEVSYKEVISGEGCSYEIYRIWTAEDECGNTTVHKQTIVVNDNVGPTFVEDLPADVAVSCDAIPAVLVLTATDNCGAAEVTYKEVNSGEGCSYEIYRIWTAEDECGNTTVHKQTIVVNDNVGPTFVEDLPADVAVSCDAIPAVPVLTATDNCGAAEVTYKEVNSGEGCSYEIYRIWTAEDECGNTTVHKQTIVVNDNVGPTFVEDLPADVAVSCDAIPVVPVLTATDNCGAAEVTYKEVNSGEGCSYEIYRIWTAEDECGNTTVHKQTIVVNDNVGPTFVEDLPADVAVSCDAIPAVPVLTATDNCGAAEVTYKEVNSGEGCSYEIYRIWTAEDECGNTTVHKQTIVVNDNVGPTFFEDLPADVAVSCDAIPAIPVLTATDNCGAAEVSYKETRTDGNCPSNYTLVRVWTAEDECGNTTVHKQTITVQDTTAPAFVEDLPMDMTVECDAVPLAMTLTATDNCGSAEVSYKETRTDGNCPSNYTLVRVWTAEDECGNTTVHKQTITVQDTNAPAFVEDLPMDMTVECDAVPMAMTLTATDNCGSASVEYGEIRNDGNCPSSYTLVRTWTAMDECGNTTVHTQTITVQDTTAPAFVEDLPMDMTVECDAVPMEMTLTATDNCGSAEVSYKETRTDGNCPSNYTLVRVWTAEDECGNTTVHKQTITVQDTTAPAFVEDLPMDMTVECDAVPMAMTLTATDNCGSAEVSYKETRTDGNCPSNYTLVRVWTAEDECGNTTVHTQTITVQDTTNPMFTGQLPQNVTVECDQVPQPANVTATDNCSVPTILFFETRIDGTCPNDYTLVRLWKATDSCGNYIFHKQTITVHDNTAPTFVESLPADVAVACDAIPAIPTITAMDNCGAAEVTYKEVTSGQGCQYEIYRIWTAEDACGNTTTHKQTIVVSDTEAPTFVESLPTDVAVACDAIPAIPTITATDNCGAAEVTYKEVTSGQGCQYEIYRIWTAEDACGNTTTHKQTIVVSDTEAPTFVESLPTDVAVACDAIPAIPTITATDNCGAAEVTYKEVTSGQGCQYEIYRIWTAEDACGNTTTHKQTIVVSDTEAPTFVESLPTDVAVACDAIPAIPTITATDNCGAAEVTYKEVTSGQGCQYEIYRIWTAEDACGNTTTHKQTIVVSDTEAPTFVESLPADVAVACDAIPAIPAITATDNCSEVEVSYKEVRSNDNDCDYEIYRIWTAEDACGNTIVHKQTIVVLPASNPQGPQRGIFDSNVSFDVYPLPFVDDLTIRYTFDYNSPVQVEVYDLKGRLIHKANDTNGYLNKEYTINLTTVRESSQVYILKVITDRGSETKKIISANR</sequence>
<keyword evidence="5" id="KW-1185">Reference proteome</keyword>
<dbReference type="NCBIfam" id="TIGR04183">
    <property type="entry name" value="Por_Secre_tail"/>
    <property type="match status" value="1"/>
</dbReference>
<organism evidence="4 5">
    <name type="scientific">Flavobacterium piscinae</name>
    <dbReference type="NCBI Taxonomy" id="2506424"/>
    <lineage>
        <taxon>Bacteria</taxon>
        <taxon>Pseudomonadati</taxon>
        <taxon>Bacteroidota</taxon>
        <taxon>Flavobacteriia</taxon>
        <taxon>Flavobacteriales</taxon>
        <taxon>Flavobacteriaceae</taxon>
        <taxon>Flavobacterium</taxon>
    </lineage>
</organism>
<keyword evidence="1" id="KW-0732">Signal</keyword>
<feature type="domain" description="HYR-like" evidence="3">
    <location>
        <begin position="837"/>
        <end position="903"/>
    </location>
</feature>
<dbReference type="InterPro" id="IPR026444">
    <property type="entry name" value="Secre_tail"/>
</dbReference>
<evidence type="ECO:0000259" key="3">
    <source>
        <dbReference type="Pfam" id="PF23237"/>
    </source>
</evidence>
<evidence type="ECO:0000313" key="5">
    <source>
        <dbReference type="Proteomes" id="UP000289734"/>
    </source>
</evidence>
<dbReference type="InterPro" id="IPR057078">
    <property type="entry name" value="HYR-4C"/>
</dbReference>
<dbReference type="PANTHER" id="PTHR24273">
    <property type="entry name" value="FI04643P-RELATED"/>
    <property type="match status" value="1"/>
</dbReference>
<protein>
    <submittedName>
        <fullName evidence="4">T9SS type A sorting domain-containing protein</fullName>
    </submittedName>
</protein>
<dbReference type="Pfam" id="PF18962">
    <property type="entry name" value="Por_Secre_tail"/>
    <property type="match status" value="1"/>
</dbReference>
<name>A0A4Q1KM75_9FLAO</name>
<gene>
    <name evidence="4" type="ORF">EQG68_11225</name>
</gene>
<reference evidence="5" key="1">
    <citation type="submission" date="2019-01" db="EMBL/GenBank/DDBJ databases">
        <title>Cytophagaceae bacterium strain CAR-16.</title>
        <authorList>
            <person name="Chen W.-M."/>
        </authorList>
    </citation>
    <scope>NUCLEOTIDE SEQUENCE [LARGE SCALE GENOMIC DNA]</scope>
    <source>
        <strain evidence="5">ICH-30</strain>
    </source>
</reference>
<evidence type="ECO:0000313" key="4">
    <source>
        <dbReference type="EMBL" id="RXR30625.1"/>
    </source>
</evidence>
<dbReference type="Proteomes" id="UP000289734">
    <property type="component" value="Unassembled WGS sequence"/>
</dbReference>
<evidence type="ECO:0000259" key="2">
    <source>
        <dbReference type="Pfam" id="PF18962"/>
    </source>
</evidence>
<proteinExistence type="predicted"/>
<dbReference type="RefSeq" id="WP_129464979.1">
    <property type="nucleotide sequence ID" value="NZ_SBKQ01000011.1"/>
</dbReference>
<evidence type="ECO:0000256" key="1">
    <source>
        <dbReference type="ARBA" id="ARBA00022729"/>
    </source>
</evidence>
<comment type="caution">
    <text evidence="4">The sequence shown here is derived from an EMBL/GenBank/DDBJ whole genome shotgun (WGS) entry which is preliminary data.</text>
</comment>
<dbReference type="EMBL" id="SBKQ01000011">
    <property type="protein sequence ID" value="RXR30625.1"/>
    <property type="molecule type" value="Genomic_DNA"/>
</dbReference>
<dbReference type="OrthoDB" id="599464at2"/>